<evidence type="ECO:0000313" key="2">
    <source>
        <dbReference type="Proteomes" id="UP001150581"/>
    </source>
</evidence>
<reference evidence="1" key="1">
    <citation type="submission" date="2022-07" db="EMBL/GenBank/DDBJ databases">
        <title>Phylogenomic reconstructions and comparative analyses of Kickxellomycotina fungi.</title>
        <authorList>
            <person name="Reynolds N.K."/>
            <person name="Stajich J.E."/>
            <person name="Barry K."/>
            <person name="Grigoriev I.V."/>
            <person name="Crous P."/>
            <person name="Smith M.E."/>
        </authorList>
    </citation>
    <scope>NUCLEOTIDE SEQUENCE</scope>
    <source>
        <strain evidence="1">Benny 63K</strain>
    </source>
</reference>
<comment type="caution">
    <text evidence="1">The sequence shown here is derived from an EMBL/GenBank/DDBJ whole genome shotgun (WGS) entry which is preliminary data.</text>
</comment>
<organism evidence="1 2">
    <name type="scientific">Kickxella alabastrina</name>
    <dbReference type="NCBI Taxonomy" id="61397"/>
    <lineage>
        <taxon>Eukaryota</taxon>
        <taxon>Fungi</taxon>
        <taxon>Fungi incertae sedis</taxon>
        <taxon>Zoopagomycota</taxon>
        <taxon>Kickxellomycotina</taxon>
        <taxon>Kickxellomycetes</taxon>
        <taxon>Kickxellales</taxon>
        <taxon>Kickxellaceae</taxon>
        <taxon>Kickxella</taxon>
    </lineage>
</organism>
<protein>
    <submittedName>
        <fullName evidence="1">Uncharacterized protein</fullName>
    </submittedName>
</protein>
<dbReference type="EMBL" id="JANBPG010004425">
    <property type="protein sequence ID" value="KAJ1876419.1"/>
    <property type="molecule type" value="Genomic_DNA"/>
</dbReference>
<evidence type="ECO:0000313" key="1">
    <source>
        <dbReference type="EMBL" id="KAJ1876419.1"/>
    </source>
</evidence>
<proteinExistence type="predicted"/>
<accession>A0ACC1HYM8</accession>
<feature type="non-terminal residue" evidence="1">
    <location>
        <position position="64"/>
    </location>
</feature>
<gene>
    <name evidence="1" type="ORF">LPJ66_012323</name>
</gene>
<name>A0ACC1HYM8_9FUNG</name>
<sequence>LVTVKYAYTNQLILRLLWCMCTSWEAAVTLAVLVGVMQPENMWHVLAIFVSDTGAYAHYWSMVL</sequence>
<dbReference type="Proteomes" id="UP001150581">
    <property type="component" value="Unassembled WGS sequence"/>
</dbReference>
<feature type="non-terminal residue" evidence="1">
    <location>
        <position position="1"/>
    </location>
</feature>
<keyword evidence="2" id="KW-1185">Reference proteome</keyword>